<keyword evidence="12" id="KW-1185">Reference proteome</keyword>
<evidence type="ECO:0000256" key="6">
    <source>
        <dbReference type="ARBA" id="ARBA00022989"/>
    </source>
</evidence>
<feature type="compositionally biased region" description="Polar residues" evidence="8">
    <location>
        <begin position="379"/>
        <end position="389"/>
    </location>
</feature>
<feature type="region of interest" description="Disordered" evidence="8">
    <location>
        <begin position="364"/>
        <end position="389"/>
    </location>
</feature>
<dbReference type="InterPro" id="IPR027377">
    <property type="entry name" value="ZAR1/RTP1-5-like_Znf-3CxxC"/>
</dbReference>
<dbReference type="PANTHER" id="PTHR14402:SF2">
    <property type="entry name" value="RECEPTOR-TRANSPORTING PROTEIN 5"/>
    <property type="match status" value="1"/>
</dbReference>
<dbReference type="GO" id="GO:0006612">
    <property type="term" value="P:protein targeting to membrane"/>
    <property type="evidence" value="ECO:0007669"/>
    <property type="project" value="TreeGrafter"/>
</dbReference>
<keyword evidence="6 9" id="KW-1133">Transmembrane helix</keyword>
<evidence type="ECO:0000256" key="2">
    <source>
        <dbReference type="ARBA" id="ARBA00022692"/>
    </source>
</evidence>
<evidence type="ECO:0000256" key="3">
    <source>
        <dbReference type="ARBA" id="ARBA00022723"/>
    </source>
</evidence>
<feature type="region of interest" description="Disordered" evidence="8">
    <location>
        <begin position="175"/>
        <end position="195"/>
    </location>
</feature>
<gene>
    <name evidence="11" type="ORF">H920_16072</name>
</gene>
<dbReference type="GO" id="GO:0001580">
    <property type="term" value="P:detection of chemical stimulus involved in sensory perception of bitter taste"/>
    <property type="evidence" value="ECO:0007669"/>
    <property type="project" value="TreeGrafter"/>
</dbReference>
<evidence type="ECO:0000256" key="9">
    <source>
        <dbReference type="SAM" id="Phobius"/>
    </source>
</evidence>
<keyword evidence="7 9" id="KW-0472">Membrane</keyword>
<keyword evidence="4" id="KW-0863">Zinc-finger</keyword>
<name>A0A091CXG0_FUKDA</name>
<feature type="domain" description="3CxxC-type" evidence="10">
    <location>
        <begin position="49"/>
        <end position="150"/>
    </location>
</feature>
<dbReference type="SMART" id="SM01328">
    <property type="entry name" value="zf-3CxxC"/>
    <property type="match status" value="1"/>
</dbReference>
<feature type="transmembrane region" description="Helical" evidence="9">
    <location>
        <begin position="510"/>
        <end position="529"/>
    </location>
</feature>
<evidence type="ECO:0000256" key="7">
    <source>
        <dbReference type="ARBA" id="ARBA00023136"/>
    </source>
</evidence>
<dbReference type="Pfam" id="PF13695">
    <property type="entry name" value="Zn_ribbon_3CxxC"/>
    <property type="match status" value="1"/>
</dbReference>
<dbReference type="GO" id="GO:0051205">
    <property type="term" value="P:protein insertion into membrane"/>
    <property type="evidence" value="ECO:0007669"/>
    <property type="project" value="TreeGrafter"/>
</dbReference>
<reference evidence="11 12" key="1">
    <citation type="submission" date="2013-11" db="EMBL/GenBank/DDBJ databases">
        <title>The Damaraland mole rat (Fukomys damarensis) genome and evolution of African mole rats.</title>
        <authorList>
            <person name="Gladyshev V.N."/>
            <person name="Fang X."/>
        </authorList>
    </citation>
    <scope>NUCLEOTIDE SEQUENCE [LARGE SCALE GENOMIC DNA]</scope>
    <source>
        <tissue evidence="11">Liver</tissue>
    </source>
</reference>
<dbReference type="EMBL" id="KN124008">
    <property type="protein sequence ID" value="KFO22565.1"/>
    <property type="molecule type" value="Genomic_DNA"/>
</dbReference>
<keyword evidence="3" id="KW-0479">Metal-binding</keyword>
<dbReference type="GO" id="GO:0008270">
    <property type="term" value="F:zinc ion binding"/>
    <property type="evidence" value="ECO:0007669"/>
    <property type="project" value="UniProtKB-KW"/>
</dbReference>
<evidence type="ECO:0000259" key="10">
    <source>
        <dbReference type="SMART" id="SM01328"/>
    </source>
</evidence>
<keyword evidence="5" id="KW-0862">Zinc</keyword>
<keyword evidence="2 9" id="KW-0812">Transmembrane</keyword>
<evidence type="ECO:0000313" key="12">
    <source>
        <dbReference type="Proteomes" id="UP000028990"/>
    </source>
</evidence>
<organism evidence="11 12">
    <name type="scientific">Fukomys damarensis</name>
    <name type="common">Damaraland mole rat</name>
    <name type="synonym">Cryptomys damarensis</name>
    <dbReference type="NCBI Taxonomy" id="885580"/>
    <lineage>
        <taxon>Eukaryota</taxon>
        <taxon>Metazoa</taxon>
        <taxon>Chordata</taxon>
        <taxon>Craniata</taxon>
        <taxon>Vertebrata</taxon>
        <taxon>Euteleostomi</taxon>
        <taxon>Mammalia</taxon>
        <taxon>Eutheria</taxon>
        <taxon>Euarchontoglires</taxon>
        <taxon>Glires</taxon>
        <taxon>Rodentia</taxon>
        <taxon>Hystricomorpha</taxon>
        <taxon>Bathyergidae</taxon>
        <taxon>Fukomys</taxon>
    </lineage>
</organism>
<dbReference type="GO" id="GO:0031849">
    <property type="term" value="F:olfactory receptor binding"/>
    <property type="evidence" value="ECO:0007669"/>
    <property type="project" value="TreeGrafter"/>
</dbReference>
<dbReference type="InterPro" id="IPR026096">
    <property type="entry name" value="R-trans_p"/>
</dbReference>
<protein>
    <recommendedName>
        <fullName evidence="10">3CxxC-type domain-containing protein</fullName>
    </recommendedName>
</protein>
<evidence type="ECO:0000256" key="8">
    <source>
        <dbReference type="SAM" id="MobiDB-lite"/>
    </source>
</evidence>
<evidence type="ECO:0000256" key="4">
    <source>
        <dbReference type="ARBA" id="ARBA00022771"/>
    </source>
</evidence>
<comment type="subcellular location">
    <subcellularLocation>
        <location evidence="1">Membrane</location>
        <topology evidence="1">Single-pass membrane protein</topology>
    </subcellularLocation>
</comment>
<proteinExistence type="predicted"/>
<dbReference type="Proteomes" id="UP000028990">
    <property type="component" value="Unassembled WGS sequence"/>
</dbReference>
<accession>A0A091CXG0</accession>
<dbReference type="eggNOG" id="ENOG502QY6R">
    <property type="taxonomic scope" value="Eukaryota"/>
</dbReference>
<evidence type="ECO:0000256" key="5">
    <source>
        <dbReference type="ARBA" id="ARBA00022833"/>
    </source>
</evidence>
<sequence length="534" mass="57997">MDRPGTDVWVDTFAQLMAERKPQDLWVLHPQENLVTGHLDSSGFQYWLKGLSRLQCNRCPWTWSSAHVRILFRLWWDRDYRRGHVRMRLWGPKCRLCPPDAPGECHVSPSHIRPLVRELVLHILRTCYGDSPGQGSKSRVGDGCEACDLGVCFLQTEPEPAAGLVAVSMEAWESRGSGQGGKATTAGPGRGPLAKYARDPKPVTIPILMIDFMEDPFSENSDFFDQGDPMVTIPFSLVDTLDGHSHVVLREVTGQGSIYLAGSSGAVPEGQVIPVHFRAPVFPGQGSILETFEFPGFLFGGQDSPPSPVGMAKGQGPISFSAGCLAPGNAFPSVSYVIGLLANGEGSVTLPLSLTSIFRDRNTLNRIPKGSGRGDGGQSRATDGHNSPLETCMGHRAASKGGSVIFPFTFTDNAQGKDSLSDIARGRDKGASAEGPVSIIATQGSITIPSSVLRMAGSMGPGDPQRCGLLAFHHYKRRWLRSGFGKSIGEEAASPRKVHRRPRPERHQDFWVWVSVTICALWLLCMYKLNLAGL</sequence>
<dbReference type="GO" id="GO:0016020">
    <property type="term" value="C:membrane"/>
    <property type="evidence" value="ECO:0007669"/>
    <property type="project" value="UniProtKB-SubCell"/>
</dbReference>
<dbReference type="PANTHER" id="PTHR14402">
    <property type="entry name" value="RECEPTOR TRANSPORTING PROTEIN"/>
    <property type="match status" value="1"/>
</dbReference>
<evidence type="ECO:0000313" key="11">
    <source>
        <dbReference type="EMBL" id="KFO22565.1"/>
    </source>
</evidence>
<dbReference type="AlphaFoldDB" id="A0A091CXG0"/>
<evidence type="ECO:0000256" key="1">
    <source>
        <dbReference type="ARBA" id="ARBA00004167"/>
    </source>
</evidence>